<dbReference type="GeneID" id="30984231"/>
<sequence length="586" mass="66574">MAKKGGRRERATSPESTPGTQSMAKVFRDQTPGEEFKEQVEPVPTSPQVPLAEEEDDDIANASFPVKIIYQVQDFLNANMNFLYFVQLLVFGYLIQLSYLSYEKFEHLKDLLPIIGFNAIGVLIGLGFSYVRADAEERKKLPDFGYIYSVLLPLFVGVLHYNPDFFLVNLCLNYFIIDRLNPIFRTFSSIVFFEMYNENNTMTTFNFLQISVTHGILLYALNFINDGNLNSEVSSKKEHLEPNADYNKSLRKSEIQLITLILSNLLFNKDLVDKHVPLVILQKLVISLISSTFITYPIFSFIPGFVSMALFGGVFYWLTNYQLKALLNADNAVLWLYNYIFEDEQKLSLLKIWVGILAVVIPFVFYNVDRFSLNSRRKIWHLVIVGVLCVSPKVLIEEVEFTLICMLGSIILFVVVEIVRFNQLTFIGKFLFDRLVKFQDFKDLKGPLNLSYIYLLVGISIPIVYDYTSGQLSLIRYMGLVGLGLGDALASVVGKRFGSIKWKGNDKSVQGSVAFVVVTFGSFVVIDTFLSGLTSLYVPVNNNWENLFVSVLIAALLEGSSDLNDNFFVPIILPIAYEVLNMCFKH</sequence>
<dbReference type="InterPro" id="IPR032974">
    <property type="entry name" value="Polypren_kinase"/>
</dbReference>
<feature type="transmembrane region" description="Helical" evidence="11">
    <location>
        <begin position="205"/>
        <end position="224"/>
    </location>
</feature>
<keyword evidence="13" id="KW-1185">Reference proteome</keyword>
<accession>A0A1E4SG13</accession>
<evidence type="ECO:0000313" key="13">
    <source>
        <dbReference type="Proteomes" id="UP000094285"/>
    </source>
</evidence>
<evidence type="ECO:0000256" key="11">
    <source>
        <dbReference type="SAM" id="Phobius"/>
    </source>
</evidence>
<dbReference type="RefSeq" id="XP_020063569.1">
    <property type="nucleotide sequence ID" value="XM_020210095.1"/>
</dbReference>
<evidence type="ECO:0000256" key="7">
    <source>
        <dbReference type="ARBA" id="ARBA00022824"/>
    </source>
</evidence>
<dbReference type="EMBL" id="KV453913">
    <property type="protein sequence ID" value="ODV78447.1"/>
    <property type="molecule type" value="Genomic_DNA"/>
</dbReference>
<evidence type="ECO:0000256" key="4">
    <source>
        <dbReference type="ARBA" id="ARBA00022679"/>
    </source>
</evidence>
<keyword evidence="7" id="KW-0256">Endoplasmic reticulum</keyword>
<keyword evidence="6" id="KW-0418">Kinase</keyword>
<comment type="subcellular location">
    <subcellularLocation>
        <location evidence="1">Endoplasmic reticulum membrane</location>
        <topology evidence="1">Multi-pass membrane protein</topology>
    </subcellularLocation>
</comment>
<dbReference type="PANTHER" id="PTHR13205">
    <property type="entry name" value="TRANSMEMBRANE PROTEIN 15-RELATED"/>
    <property type="match status" value="1"/>
</dbReference>
<dbReference type="EC" id="2.7.1.108" evidence="3"/>
<feature type="region of interest" description="Disordered" evidence="10">
    <location>
        <begin position="1"/>
        <end position="51"/>
    </location>
</feature>
<evidence type="ECO:0000256" key="9">
    <source>
        <dbReference type="ARBA" id="ARBA00023136"/>
    </source>
</evidence>
<feature type="transmembrane region" description="Helical" evidence="11">
    <location>
        <begin position="379"/>
        <end position="395"/>
    </location>
</feature>
<feature type="compositionally biased region" description="Polar residues" evidence="10">
    <location>
        <begin position="13"/>
        <end position="23"/>
    </location>
</feature>
<feature type="transmembrane region" description="Helical" evidence="11">
    <location>
        <begin position="347"/>
        <end position="367"/>
    </location>
</feature>
<keyword evidence="8 11" id="KW-1133">Transmembrane helix</keyword>
<evidence type="ECO:0000256" key="10">
    <source>
        <dbReference type="SAM" id="MobiDB-lite"/>
    </source>
</evidence>
<feature type="transmembrane region" description="Helical" evidence="11">
    <location>
        <begin position="82"/>
        <end position="99"/>
    </location>
</feature>
<dbReference type="GO" id="GO:0005789">
    <property type="term" value="C:endoplasmic reticulum membrane"/>
    <property type="evidence" value="ECO:0007669"/>
    <property type="project" value="UniProtKB-SubCell"/>
</dbReference>
<evidence type="ECO:0000256" key="1">
    <source>
        <dbReference type="ARBA" id="ARBA00004477"/>
    </source>
</evidence>
<evidence type="ECO:0000313" key="12">
    <source>
        <dbReference type="EMBL" id="ODV78447.1"/>
    </source>
</evidence>
<feature type="transmembrane region" description="Helical" evidence="11">
    <location>
        <begin position="293"/>
        <end position="318"/>
    </location>
</feature>
<feature type="transmembrane region" description="Helical" evidence="11">
    <location>
        <begin position="448"/>
        <end position="468"/>
    </location>
</feature>
<dbReference type="OrthoDB" id="377083at2759"/>
<dbReference type="PANTHER" id="PTHR13205:SF15">
    <property type="entry name" value="DOLICHOL KINASE"/>
    <property type="match status" value="1"/>
</dbReference>
<name>A0A1E4SG13_9ASCO</name>
<dbReference type="Proteomes" id="UP000094285">
    <property type="component" value="Unassembled WGS sequence"/>
</dbReference>
<feature type="transmembrane region" description="Helical" evidence="11">
    <location>
        <begin position="401"/>
        <end position="427"/>
    </location>
</feature>
<comment type="similarity">
    <text evidence="2">Belongs to the polyprenol kinase family.</text>
</comment>
<dbReference type="GO" id="GO:0043048">
    <property type="term" value="P:dolichyl monophosphate biosynthetic process"/>
    <property type="evidence" value="ECO:0007669"/>
    <property type="project" value="TreeGrafter"/>
</dbReference>
<protein>
    <recommendedName>
        <fullName evidence="3">dolichol kinase</fullName>
        <ecNumber evidence="3">2.7.1.108</ecNumber>
    </recommendedName>
</protein>
<dbReference type="GO" id="GO:0004168">
    <property type="term" value="F:dolichol kinase activity"/>
    <property type="evidence" value="ECO:0007669"/>
    <property type="project" value="UniProtKB-EC"/>
</dbReference>
<feature type="transmembrane region" description="Helical" evidence="11">
    <location>
        <begin position="513"/>
        <end position="538"/>
    </location>
</feature>
<dbReference type="STRING" id="984487.A0A1E4SG13"/>
<organism evidence="12 13">
    <name type="scientific">Suhomyces tanzawaensis NRRL Y-17324</name>
    <dbReference type="NCBI Taxonomy" id="984487"/>
    <lineage>
        <taxon>Eukaryota</taxon>
        <taxon>Fungi</taxon>
        <taxon>Dikarya</taxon>
        <taxon>Ascomycota</taxon>
        <taxon>Saccharomycotina</taxon>
        <taxon>Pichiomycetes</taxon>
        <taxon>Debaryomycetaceae</taxon>
        <taxon>Suhomyces</taxon>
    </lineage>
</organism>
<evidence type="ECO:0000256" key="2">
    <source>
        <dbReference type="ARBA" id="ARBA00010794"/>
    </source>
</evidence>
<reference evidence="13" key="1">
    <citation type="submission" date="2016-05" db="EMBL/GenBank/DDBJ databases">
        <title>Comparative genomics of biotechnologically important yeasts.</title>
        <authorList>
            <consortium name="DOE Joint Genome Institute"/>
            <person name="Riley R."/>
            <person name="Haridas S."/>
            <person name="Wolfe K.H."/>
            <person name="Lopes M.R."/>
            <person name="Hittinger C.T."/>
            <person name="Goker M."/>
            <person name="Salamov A."/>
            <person name="Wisecaver J."/>
            <person name="Long T.M."/>
            <person name="Aerts A.L."/>
            <person name="Barry K."/>
            <person name="Choi C."/>
            <person name="Clum A."/>
            <person name="Coughlan A.Y."/>
            <person name="Deshpande S."/>
            <person name="Douglass A.P."/>
            <person name="Hanson S.J."/>
            <person name="Klenk H.-P."/>
            <person name="Labutti K."/>
            <person name="Lapidus A."/>
            <person name="Lindquist E."/>
            <person name="Lipzen A."/>
            <person name="Meier-Kolthoff J.P."/>
            <person name="Ohm R.A."/>
            <person name="Otillar R.P."/>
            <person name="Pangilinan J."/>
            <person name="Peng Y."/>
            <person name="Rokas A."/>
            <person name="Rosa C.A."/>
            <person name="Scheuner C."/>
            <person name="Sibirny A.A."/>
            <person name="Slot J.C."/>
            <person name="Stielow J.B."/>
            <person name="Sun H."/>
            <person name="Kurtzman C.P."/>
            <person name="Blackwell M."/>
            <person name="Grigoriev I.V."/>
            <person name="Jeffries T.W."/>
        </authorList>
    </citation>
    <scope>NUCLEOTIDE SEQUENCE [LARGE SCALE GENOMIC DNA]</scope>
    <source>
        <strain evidence="13">NRRL Y-17324</strain>
    </source>
</reference>
<evidence type="ECO:0000256" key="5">
    <source>
        <dbReference type="ARBA" id="ARBA00022692"/>
    </source>
</evidence>
<gene>
    <name evidence="12" type="ORF">CANTADRAFT_52560</name>
</gene>
<keyword evidence="5 11" id="KW-0812">Transmembrane</keyword>
<evidence type="ECO:0000256" key="8">
    <source>
        <dbReference type="ARBA" id="ARBA00022989"/>
    </source>
</evidence>
<feature type="transmembrane region" description="Helical" evidence="11">
    <location>
        <begin position="143"/>
        <end position="162"/>
    </location>
</feature>
<keyword evidence="4" id="KW-0808">Transferase</keyword>
<dbReference type="AlphaFoldDB" id="A0A1E4SG13"/>
<feature type="transmembrane region" description="Helical" evidence="11">
    <location>
        <begin position="567"/>
        <end position="584"/>
    </location>
</feature>
<proteinExistence type="inferred from homology"/>
<evidence type="ECO:0000256" key="6">
    <source>
        <dbReference type="ARBA" id="ARBA00022777"/>
    </source>
</evidence>
<evidence type="ECO:0000256" key="3">
    <source>
        <dbReference type="ARBA" id="ARBA00012132"/>
    </source>
</evidence>
<feature type="transmembrane region" description="Helical" evidence="11">
    <location>
        <begin position="111"/>
        <end position="131"/>
    </location>
</feature>
<keyword evidence="9 11" id="KW-0472">Membrane</keyword>
<feature type="transmembrane region" description="Helical" evidence="11">
    <location>
        <begin position="474"/>
        <end position="493"/>
    </location>
</feature>